<dbReference type="Proteomes" id="UP001175227">
    <property type="component" value="Unassembled WGS sequence"/>
</dbReference>
<proteinExistence type="predicted"/>
<sequence length="86" mass="9742">RHLDQKTPDSGLNLAQEVHPATVNETDLKDTSPAPSIGSTPNFDGRIAKYSNEDILKMIIFYNDKFGIVRNDNLPERIDKFHLFLS</sequence>
<evidence type="ECO:0000313" key="2">
    <source>
        <dbReference type="Proteomes" id="UP001175227"/>
    </source>
</evidence>
<reference evidence="1" key="1">
    <citation type="submission" date="2023-06" db="EMBL/GenBank/DDBJ databases">
        <authorList>
            <consortium name="Lawrence Berkeley National Laboratory"/>
            <person name="Ahrendt S."/>
            <person name="Sahu N."/>
            <person name="Indic B."/>
            <person name="Wong-Bajracharya J."/>
            <person name="Merenyi Z."/>
            <person name="Ke H.-M."/>
            <person name="Monk M."/>
            <person name="Kocsube S."/>
            <person name="Drula E."/>
            <person name="Lipzen A."/>
            <person name="Balint B."/>
            <person name="Henrissat B."/>
            <person name="Andreopoulos B."/>
            <person name="Martin F.M."/>
            <person name="Harder C.B."/>
            <person name="Rigling D."/>
            <person name="Ford K.L."/>
            <person name="Foster G.D."/>
            <person name="Pangilinan J."/>
            <person name="Papanicolaou A."/>
            <person name="Barry K."/>
            <person name="LaButti K."/>
            <person name="Viragh M."/>
            <person name="Koriabine M."/>
            <person name="Yan M."/>
            <person name="Riley R."/>
            <person name="Champramary S."/>
            <person name="Plett K.L."/>
            <person name="Tsai I.J."/>
            <person name="Slot J."/>
            <person name="Sipos G."/>
            <person name="Plett J."/>
            <person name="Nagy L.G."/>
            <person name="Grigoriev I.V."/>
        </authorList>
    </citation>
    <scope>NUCLEOTIDE SEQUENCE</scope>
    <source>
        <strain evidence="1">ICMP 16352</strain>
    </source>
</reference>
<keyword evidence="2" id="KW-1185">Reference proteome</keyword>
<feature type="non-terminal residue" evidence="1">
    <location>
        <position position="86"/>
    </location>
</feature>
<dbReference type="EMBL" id="JAUEPR010000017">
    <property type="protein sequence ID" value="KAK0477310.1"/>
    <property type="molecule type" value="Genomic_DNA"/>
</dbReference>
<organism evidence="1 2">
    <name type="scientific">Armillaria novae-zelandiae</name>
    <dbReference type="NCBI Taxonomy" id="153914"/>
    <lineage>
        <taxon>Eukaryota</taxon>
        <taxon>Fungi</taxon>
        <taxon>Dikarya</taxon>
        <taxon>Basidiomycota</taxon>
        <taxon>Agaricomycotina</taxon>
        <taxon>Agaricomycetes</taxon>
        <taxon>Agaricomycetidae</taxon>
        <taxon>Agaricales</taxon>
        <taxon>Marasmiineae</taxon>
        <taxon>Physalacriaceae</taxon>
        <taxon>Armillaria</taxon>
    </lineage>
</organism>
<evidence type="ECO:0000313" key="1">
    <source>
        <dbReference type="EMBL" id="KAK0477310.1"/>
    </source>
</evidence>
<protein>
    <submittedName>
        <fullName evidence="1">Uncharacterized protein</fullName>
    </submittedName>
</protein>
<name>A0AA39P492_9AGAR</name>
<dbReference type="AlphaFoldDB" id="A0AA39P492"/>
<accession>A0AA39P492</accession>
<comment type="caution">
    <text evidence="1">The sequence shown here is derived from an EMBL/GenBank/DDBJ whole genome shotgun (WGS) entry which is preliminary data.</text>
</comment>
<feature type="non-terminal residue" evidence="1">
    <location>
        <position position="1"/>
    </location>
</feature>
<gene>
    <name evidence="1" type="ORF">IW261DRAFT_1285824</name>
</gene>